<evidence type="ECO:0000313" key="1">
    <source>
        <dbReference type="EMBL" id="PQQ19975.1"/>
    </source>
</evidence>
<dbReference type="AlphaFoldDB" id="A0A314ZJ87"/>
<accession>A0A314ZJ87</accession>
<protein>
    <submittedName>
        <fullName evidence="1">Uncharacterized protein</fullName>
    </submittedName>
</protein>
<organism evidence="1 2">
    <name type="scientific">Prunus yedoensis var. nudiflora</name>
    <dbReference type="NCBI Taxonomy" id="2094558"/>
    <lineage>
        <taxon>Eukaryota</taxon>
        <taxon>Viridiplantae</taxon>
        <taxon>Streptophyta</taxon>
        <taxon>Embryophyta</taxon>
        <taxon>Tracheophyta</taxon>
        <taxon>Spermatophyta</taxon>
        <taxon>Magnoliopsida</taxon>
        <taxon>eudicotyledons</taxon>
        <taxon>Gunneridae</taxon>
        <taxon>Pentapetalae</taxon>
        <taxon>rosids</taxon>
        <taxon>fabids</taxon>
        <taxon>Rosales</taxon>
        <taxon>Rosaceae</taxon>
        <taxon>Amygdaloideae</taxon>
        <taxon>Amygdaleae</taxon>
        <taxon>Prunus</taxon>
    </lineage>
</organism>
<comment type="caution">
    <text evidence="1">The sequence shown here is derived from an EMBL/GenBank/DDBJ whole genome shotgun (WGS) entry which is preliminary data.</text>
</comment>
<dbReference type="OrthoDB" id="10303377at2759"/>
<keyword evidence="2" id="KW-1185">Reference proteome</keyword>
<name>A0A314ZJ87_PRUYE</name>
<sequence>MKDEDGGRTAERALMGWTENARSGVERLALSFQECGEAPESRHWIKYLGNSICAPKFADPTPEQFFSPNISILPLDRVLRK</sequence>
<proteinExistence type="predicted"/>
<dbReference type="EMBL" id="PJQY01000049">
    <property type="protein sequence ID" value="PQQ19975.1"/>
    <property type="molecule type" value="Genomic_DNA"/>
</dbReference>
<evidence type="ECO:0000313" key="2">
    <source>
        <dbReference type="Proteomes" id="UP000250321"/>
    </source>
</evidence>
<gene>
    <name evidence="1" type="ORF">Pyn_21900</name>
</gene>
<reference evidence="1 2" key="1">
    <citation type="submission" date="2018-02" db="EMBL/GenBank/DDBJ databases">
        <title>Draft genome of wild Prunus yedoensis var. nudiflora.</title>
        <authorList>
            <person name="Baek S."/>
            <person name="Kim J.-H."/>
            <person name="Choi K."/>
            <person name="Kim G.-B."/>
            <person name="Cho A."/>
            <person name="Jang H."/>
            <person name="Shin C.-H."/>
            <person name="Yu H.-J."/>
            <person name="Mun J.-H."/>
        </authorList>
    </citation>
    <scope>NUCLEOTIDE SEQUENCE [LARGE SCALE GENOMIC DNA]</scope>
    <source>
        <strain evidence="2">cv. Jeju island</strain>
        <tissue evidence="1">Leaf</tissue>
    </source>
</reference>
<dbReference type="Proteomes" id="UP000250321">
    <property type="component" value="Unassembled WGS sequence"/>
</dbReference>